<evidence type="ECO:0000259" key="1">
    <source>
        <dbReference type="Pfam" id="PF18516"/>
    </source>
</evidence>
<comment type="caution">
    <text evidence="4">The sequence shown here is derived from an EMBL/GenBank/DDBJ whole genome shotgun (WGS) entry which is preliminary data.</text>
</comment>
<dbReference type="InterPro" id="IPR040852">
    <property type="entry name" value="RuvC_1"/>
</dbReference>
<feature type="domain" description="Cas12a PI" evidence="3">
    <location>
        <begin position="593"/>
        <end position="655"/>
    </location>
</feature>
<dbReference type="NCBIfam" id="TIGR04330">
    <property type="entry name" value="cas_Cpf1"/>
    <property type="match status" value="1"/>
</dbReference>
<sequence length="1175" mass="136975">MNQETIEKMAGLNKKTLTICQKLIPVGKTRENIDKFNSMAEDEFVKANKEKINTLIKKAASEKIDKALETIAQDMDFTKMFELMEKYSDSKEDERDEISEKLFAERINVSTKLTSVFDFKFECKDTIEVLLPEYLNNHDLKDKAELWELVEKIKNRQSMFNKFEGHIDAMLENSHKKGKIVYRLLYENAIILLANVKKIESFDFEKVISGLDEAENIKRDLLDVKPSSYNKYLRQKQIDVYNFCVGAVNNELNLYCQKNKINYSKLELKKLNKMLLSETESFFEKTPVFEKDNDVIDAYNSVICNINKEKFTLDDKKVNANEIIIKGSNIANYSYNVYGDWKIVRDCLQLHCSDMVTASKSKKSEKTLYDEYVKKGISVSMIHNIVTEYAPDLNISCSEVPLTQKIDTIMSGSFRECAYPKVSIKRDDCIEADDIRVTLDRILEARRLLCLYDTENKEFDMEFGELIESYLDILSPAILLYNMCRNYIASKPSPSKKTSLTFNCAAFAQGWSESVEDSKRVSLFKDEKDNKYLAIYNVLGCKENNMPVTRLVSEIYDNMTTEKQDDCYMKFIQNKTGNVSQALPRLFLNPTLSDEDRARFKAKEYNSDKEFLNYIIDVVKNKISEHATWKKYNFNYKDNYESYAEFINDLQEQGYKTEWRYIKKSIIDDYVDRGMIYLFKIYNKDYSEFKTSNKLDIQTQYLNYLFSEENCETGLVKLLANAEVFYRKPQITNPYIHKKGSVLVNKHYTDGRTIGTEYKKIVENPNNFSNIVTKVAKHDIVKDKRYTKEQFELHVPICIDNIRKETRNYNELSKDYITESKNVITITRSRNHLLYVCVFDENRNILEQRSLDIANGINYKAKIQLKEDAKKENIKNWKTIGSNQSIIEGYISGAIKEVTDLVLKYNAIVVLEEDSATADRNLLKIRNYKQFKVALINKLCYLVDTSKDEKEAGGTLNPYNLCKIEKDRDYKKMWNGIVIQVPAYYLSVKDVDSDYIALADVFASTQIQRKNVVKKFNEFRFNKKTHLFELKYESAKFKEDFKTTFICDSSGSRIIRNKNEAFEIDLTEAIKNEMDKADIDYESGDNVYDLLDLDDRKQLAALHNAIRLTLQLYNVGDNNSYFYSPVSHTLIEADRDIFETITCMNAFERAMRLKNKIVEDKPVKFKNLSDIVIGK</sequence>
<proteinExistence type="predicted"/>
<feature type="domain" description="Cas12a RuvC nuclease" evidence="1">
    <location>
        <begin position="806"/>
        <end position="1011"/>
    </location>
</feature>
<evidence type="ECO:0000313" key="5">
    <source>
        <dbReference type="Proteomes" id="UP001431199"/>
    </source>
</evidence>
<dbReference type="InterPro" id="IPR027620">
    <property type="entry name" value="Cas12a"/>
</dbReference>
<dbReference type="RefSeq" id="WP_260978154.1">
    <property type="nucleotide sequence ID" value="NZ_JAODBU010000002.1"/>
</dbReference>
<evidence type="ECO:0000259" key="3">
    <source>
        <dbReference type="Pfam" id="PF22222"/>
    </source>
</evidence>
<evidence type="ECO:0000313" key="4">
    <source>
        <dbReference type="EMBL" id="MCT7397718.1"/>
    </source>
</evidence>
<accession>A0ABT2M0G8</accession>
<dbReference type="Proteomes" id="UP001431199">
    <property type="component" value="Unassembled WGS sequence"/>
</dbReference>
<gene>
    <name evidence="4" type="primary">cas12a</name>
    <name evidence="4" type="ORF">N5B56_01285</name>
</gene>
<dbReference type="Pfam" id="PF21918">
    <property type="entry name" value="cas_Cpf1_2nd"/>
    <property type="match status" value="1"/>
</dbReference>
<evidence type="ECO:0000259" key="2">
    <source>
        <dbReference type="Pfam" id="PF21918"/>
    </source>
</evidence>
<dbReference type="InterPro" id="IPR054116">
    <property type="entry name" value="Cas12a_REC2"/>
</dbReference>
<reference evidence="4" key="1">
    <citation type="submission" date="2022-09" db="EMBL/GenBank/DDBJ databases">
        <title>Eubacterium sp. LFL-14 isolated from human feces.</title>
        <authorList>
            <person name="Liu F."/>
        </authorList>
    </citation>
    <scope>NUCLEOTIDE SEQUENCE</scope>
    <source>
        <strain evidence="4">LFL-14</strain>
    </source>
</reference>
<name>A0ABT2M0G8_9FIRM</name>
<feature type="domain" description="Cas12a REC2" evidence="2">
    <location>
        <begin position="314"/>
        <end position="488"/>
    </location>
</feature>
<organism evidence="4 5">
    <name type="scientific">Eubacterium album</name>
    <dbReference type="NCBI Taxonomy" id="2978477"/>
    <lineage>
        <taxon>Bacteria</taxon>
        <taxon>Bacillati</taxon>
        <taxon>Bacillota</taxon>
        <taxon>Clostridia</taxon>
        <taxon>Eubacteriales</taxon>
        <taxon>Eubacteriaceae</taxon>
        <taxon>Eubacterium</taxon>
    </lineage>
</organism>
<dbReference type="EMBL" id="JAODBU010000002">
    <property type="protein sequence ID" value="MCT7397718.1"/>
    <property type="molecule type" value="Genomic_DNA"/>
</dbReference>
<keyword evidence="5" id="KW-1185">Reference proteome</keyword>
<dbReference type="Pfam" id="PF18516">
    <property type="entry name" value="RuvC_1"/>
    <property type="match status" value="1"/>
</dbReference>
<dbReference type="Pfam" id="PF22222">
    <property type="entry name" value="Cpf1_PI-like"/>
    <property type="match status" value="1"/>
</dbReference>
<dbReference type="InterPro" id="IPR053993">
    <property type="entry name" value="Cas12a_PI"/>
</dbReference>
<protein>
    <submittedName>
        <fullName evidence="4">Type V CRISPR-associated protein Cas12a/Cpf1</fullName>
    </submittedName>
</protein>